<evidence type="ECO:0000256" key="2">
    <source>
        <dbReference type="ARBA" id="ARBA00023186"/>
    </source>
</evidence>
<evidence type="ECO:0000256" key="3">
    <source>
        <dbReference type="HAMAP-Rule" id="MF_01151"/>
    </source>
</evidence>
<name>A0ABP7MZB2_9GAMM</name>
<gene>
    <name evidence="3 7" type="primary">grpE</name>
    <name evidence="7" type="ORF">GCM10022277_30120</name>
</gene>
<comment type="subunit">
    <text evidence="3">Homodimer.</text>
</comment>
<comment type="function">
    <text evidence="3 4">Participates actively in the response to hyperosmotic and heat shock by preventing the aggregation of stress-denatured proteins, in association with DnaK and GrpE. It is the nucleotide exchange factor for DnaK and may function as a thermosensor. Unfolded proteins bind initially to DnaJ; upon interaction with the DnaJ-bound protein, DnaK hydrolyzes its bound ATP, resulting in the formation of a stable complex. GrpE releases ADP from DnaK; ATP binding to DnaK triggers the release of the substrate protein, thus completing the reaction cycle. Several rounds of ATP-dependent interactions between DnaJ, DnaK and GrpE are required for fully efficient folding.</text>
</comment>
<keyword evidence="3" id="KW-0963">Cytoplasm</keyword>
<evidence type="ECO:0000256" key="1">
    <source>
        <dbReference type="ARBA" id="ARBA00009054"/>
    </source>
</evidence>
<keyword evidence="2 3" id="KW-0143">Chaperone</keyword>
<dbReference type="SUPFAM" id="SSF58014">
    <property type="entry name" value="Coiled-coil domain of nucleotide exchange factor GrpE"/>
    <property type="match status" value="1"/>
</dbReference>
<dbReference type="InterPro" id="IPR009012">
    <property type="entry name" value="GrpE_head"/>
</dbReference>
<organism evidence="7 8">
    <name type="scientific">Litoribacillus peritrichatus</name>
    <dbReference type="NCBI Taxonomy" id="718191"/>
    <lineage>
        <taxon>Bacteria</taxon>
        <taxon>Pseudomonadati</taxon>
        <taxon>Pseudomonadota</taxon>
        <taxon>Gammaproteobacteria</taxon>
        <taxon>Oceanospirillales</taxon>
        <taxon>Oceanospirillaceae</taxon>
        <taxon>Litoribacillus</taxon>
    </lineage>
</organism>
<sequence>MSQVDQPEDQLKANEIVEQEAAEQEVVDQVEETLEEAVEAVEIDVASLQTELEKVKADLADTKDASLRVQAEMQNVRRRAEQDVEKAHKFALEKMAKELLDVADNLDRALEASVAEKDSETVKPLYDGVAMTRDGLASLMAKFKIEAVNPMGESFDPQLHQAMSMIEQPDVAPNTVIAVMQKGYTLSGRLIRPAMVVVAKGGQQKVDAEV</sequence>
<dbReference type="NCBIfam" id="NF010737">
    <property type="entry name" value="PRK14139.1"/>
    <property type="match status" value="1"/>
</dbReference>
<dbReference type="Gene3D" id="2.30.22.10">
    <property type="entry name" value="Head domain of nucleotide exchange factor GrpE"/>
    <property type="match status" value="1"/>
</dbReference>
<dbReference type="Proteomes" id="UP001501565">
    <property type="component" value="Unassembled WGS sequence"/>
</dbReference>
<comment type="subcellular location">
    <subcellularLocation>
        <location evidence="3">Cytoplasm</location>
    </subcellularLocation>
</comment>
<dbReference type="Pfam" id="PF01025">
    <property type="entry name" value="GrpE"/>
    <property type="match status" value="1"/>
</dbReference>
<proteinExistence type="inferred from homology"/>
<comment type="similarity">
    <text evidence="1 3 5">Belongs to the GrpE family.</text>
</comment>
<keyword evidence="8" id="KW-1185">Reference proteome</keyword>
<evidence type="ECO:0000313" key="7">
    <source>
        <dbReference type="EMBL" id="GAA3931315.1"/>
    </source>
</evidence>
<protein>
    <recommendedName>
        <fullName evidence="3 4">Protein GrpE</fullName>
    </recommendedName>
    <alternativeName>
        <fullName evidence="3">HSP-70 cofactor</fullName>
    </alternativeName>
</protein>
<dbReference type="PROSITE" id="PS01071">
    <property type="entry name" value="GRPE"/>
    <property type="match status" value="1"/>
</dbReference>
<reference evidence="8" key="1">
    <citation type="journal article" date="2019" name="Int. J. Syst. Evol. Microbiol.">
        <title>The Global Catalogue of Microorganisms (GCM) 10K type strain sequencing project: providing services to taxonomists for standard genome sequencing and annotation.</title>
        <authorList>
            <consortium name="The Broad Institute Genomics Platform"/>
            <consortium name="The Broad Institute Genome Sequencing Center for Infectious Disease"/>
            <person name="Wu L."/>
            <person name="Ma J."/>
        </authorList>
    </citation>
    <scope>NUCLEOTIDE SEQUENCE [LARGE SCALE GENOMIC DNA]</scope>
    <source>
        <strain evidence="8">JCM 17551</strain>
    </source>
</reference>
<comment type="caution">
    <text evidence="7">The sequence shown here is derived from an EMBL/GenBank/DDBJ whole genome shotgun (WGS) entry which is preliminary data.</text>
</comment>
<evidence type="ECO:0000313" key="8">
    <source>
        <dbReference type="Proteomes" id="UP001501565"/>
    </source>
</evidence>
<dbReference type="CDD" id="cd00446">
    <property type="entry name" value="GrpE"/>
    <property type="match status" value="1"/>
</dbReference>
<keyword evidence="3 4" id="KW-0346">Stress response</keyword>
<dbReference type="RefSeq" id="WP_344799390.1">
    <property type="nucleotide sequence ID" value="NZ_BAABBN010000007.1"/>
</dbReference>
<dbReference type="PRINTS" id="PR00773">
    <property type="entry name" value="GRPEPROTEIN"/>
</dbReference>
<dbReference type="PANTHER" id="PTHR21237">
    <property type="entry name" value="GRPE PROTEIN"/>
    <property type="match status" value="1"/>
</dbReference>
<dbReference type="InterPro" id="IPR013805">
    <property type="entry name" value="GrpE_CC"/>
</dbReference>
<accession>A0ABP7MZB2</accession>
<feature type="region of interest" description="Disordered" evidence="6">
    <location>
        <begin position="1"/>
        <end position="23"/>
    </location>
</feature>
<dbReference type="NCBIfam" id="NF010738">
    <property type="entry name" value="PRK14140.1"/>
    <property type="match status" value="1"/>
</dbReference>
<dbReference type="PANTHER" id="PTHR21237:SF23">
    <property type="entry name" value="GRPE PROTEIN HOMOLOG, MITOCHONDRIAL"/>
    <property type="match status" value="1"/>
</dbReference>
<evidence type="ECO:0000256" key="5">
    <source>
        <dbReference type="RuleBase" id="RU004478"/>
    </source>
</evidence>
<dbReference type="HAMAP" id="MF_01151">
    <property type="entry name" value="GrpE"/>
    <property type="match status" value="1"/>
</dbReference>
<dbReference type="SUPFAM" id="SSF51064">
    <property type="entry name" value="Head domain of nucleotide exchange factor GrpE"/>
    <property type="match status" value="1"/>
</dbReference>
<dbReference type="InterPro" id="IPR000740">
    <property type="entry name" value="GrpE"/>
</dbReference>
<dbReference type="NCBIfam" id="NF010748">
    <property type="entry name" value="PRK14150.1"/>
    <property type="match status" value="1"/>
</dbReference>
<evidence type="ECO:0000256" key="4">
    <source>
        <dbReference type="RuleBase" id="RU000639"/>
    </source>
</evidence>
<dbReference type="Gene3D" id="3.90.20.20">
    <property type="match status" value="1"/>
</dbReference>
<evidence type="ECO:0000256" key="6">
    <source>
        <dbReference type="SAM" id="MobiDB-lite"/>
    </source>
</evidence>
<dbReference type="EMBL" id="BAABBN010000007">
    <property type="protein sequence ID" value="GAA3931315.1"/>
    <property type="molecule type" value="Genomic_DNA"/>
</dbReference>